<evidence type="ECO:0000256" key="3">
    <source>
        <dbReference type="ARBA" id="ARBA00022692"/>
    </source>
</evidence>
<proteinExistence type="inferred from homology"/>
<feature type="domain" description="EamA" evidence="7">
    <location>
        <begin position="219"/>
        <end position="289"/>
    </location>
</feature>
<feature type="transmembrane region" description="Helical" evidence="6">
    <location>
        <begin position="149"/>
        <end position="167"/>
    </location>
</feature>
<evidence type="ECO:0000313" key="9">
    <source>
        <dbReference type="Proteomes" id="UP000005387"/>
    </source>
</evidence>
<feature type="transmembrane region" description="Helical" evidence="6">
    <location>
        <begin position="217"/>
        <end position="239"/>
    </location>
</feature>
<feature type="transmembrane region" description="Helical" evidence="6">
    <location>
        <begin position="93"/>
        <end position="112"/>
    </location>
</feature>
<evidence type="ECO:0000256" key="5">
    <source>
        <dbReference type="ARBA" id="ARBA00023136"/>
    </source>
</evidence>
<protein>
    <recommendedName>
        <fullName evidence="7">EamA domain-containing protein</fullName>
    </recommendedName>
</protein>
<dbReference type="PANTHER" id="PTHR32322:SF2">
    <property type="entry name" value="EAMA DOMAIN-CONTAINING PROTEIN"/>
    <property type="match status" value="1"/>
</dbReference>
<gene>
    <name evidence="8" type="ORF">PaecuDRAFT_2967</name>
</gene>
<dbReference type="SUPFAM" id="SSF103481">
    <property type="entry name" value="Multidrug resistance efflux transporter EmrE"/>
    <property type="match status" value="2"/>
</dbReference>
<evidence type="ECO:0000256" key="6">
    <source>
        <dbReference type="SAM" id="Phobius"/>
    </source>
</evidence>
<comment type="similarity">
    <text evidence="2">Belongs to the EamA transporter family.</text>
</comment>
<reference evidence="8 9" key="1">
    <citation type="submission" date="2010-07" db="EMBL/GenBank/DDBJ databases">
        <title>The draft genome of Paenibacillus curdlanolyticus YK9.</title>
        <authorList>
            <consortium name="US DOE Joint Genome Institute (JGI-PGF)"/>
            <person name="Lucas S."/>
            <person name="Copeland A."/>
            <person name="Lapidus A."/>
            <person name="Cheng J.-F."/>
            <person name="Bruce D."/>
            <person name="Goodwin L."/>
            <person name="Pitluck S."/>
            <person name="Land M.L."/>
            <person name="Hauser L."/>
            <person name="Chang Y.-J."/>
            <person name="Jeffries C."/>
            <person name="Anderson I.J."/>
            <person name="Johnson E."/>
            <person name="Loganathan U."/>
            <person name="Mulhopadhyay B."/>
            <person name="Kyrpides N."/>
            <person name="Woyke T.J."/>
        </authorList>
    </citation>
    <scope>NUCLEOTIDE SEQUENCE [LARGE SCALE GENOMIC DNA]</scope>
    <source>
        <strain evidence="8 9">YK9</strain>
    </source>
</reference>
<feature type="transmembrane region" description="Helical" evidence="6">
    <location>
        <begin position="245"/>
        <end position="267"/>
    </location>
</feature>
<keyword evidence="3 6" id="KW-0812">Transmembrane</keyword>
<dbReference type="Pfam" id="PF00892">
    <property type="entry name" value="EamA"/>
    <property type="match status" value="2"/>
</dbReference>
<accession>E0IBC8</accession>
<dbReference type="GO" id="GO:0016020">
    <property type="term" value="C:membrane"/>
    <property type="evidence" value="ECO:0007669"/>
    <property type="project" value="UniProtKB-SubCell"/>
</dbReference>
<dbReference type="OrthoDB" id="9806718at2"/>
<dbReference type="RefSeq" id="WP_006038955.1">
    <property type="nucleotide sequence ID" value="NZ_AEDD01000008.1"/>
</dbReference>
<dbReference type="eggNOG" id="COG0697">
    <property type="taxonomic scope" value="Bacteria"/>
</dbReference>
<dbReference type="InterPro" id="IPR000620">
    <property type="entry name" value="EamA_dom"/>
</dbReference>
<comment type="subcellular location">
    <subcellularLocation>
        <location evidence="1">Endomembrane system</location>
        <topology evidence="1">Multi-pass membrane protein</topology>
    </subcellularLocation>
</comment>
<evidence type="ECO:0000313" key="8">
    <source>
        <dbReference type="EMBL" id="EFM10008.1"/>
    </source>
</evidence>
<dbReference type="Gene3D" id="1.10.3730.20">
    <property type="match status" value="2"/>
</dbReference>
<dbReference type="InterPro" id="IPR037185">
    <property type="entry name" value="EmrE-like"/>
</dbReference>
<feature type="domain" description="EamA" evidence="7">
    <location>
        <begin position="2"/>
        <end position="135"/>
    </location>
</feature>
<name>E0IBC8_9BACL</name>
<dbReference type="STRING" id="717606.PaecuDRAFT_2967"/>
<feature type="transmembrane region" description="Helical" evidence="6">
    <location>
        <begin position="118"/>
        <end position="137"/>
    </location>
</feature>
<sequence>MWWLTAIGSAILFGLAGWWMKVSQMKGGASNGLLYGLYVSGTLGFGIHSAVEGTLGSLLDPRLLLGGLIIGAGSAWGNALFMKALQYGPASLTSPLTNMNIALVVGMGIIIYDEPVSAAESIGIALLLLSVIFVSIRGRERLTVTERRWFVLVFAAILLFAFRNGGLKVTEQLGLASAPVLFVGYALSLLWFWALDHKERTAIVPLSAANPVIASRVGFRWGLLAGIFSYSGLQLYAVALETGKASIAAPIFATNSLVVALGAIVLYRERLTKLQWMAFALTIAGLVVIRL</sequence>
<keyword evidence="5 6" id="KW-0472">Membrane</keyword>
<feature type="transmembrane region" description="Helical" evidence="6">
    <location>
        <begin position="34"/>
        <end position="51"/>
    </location>
</feature>
<dbReference type="InterPro" id="IPR050638">
    <property type="entry name" value="AA-Vitamin_Transporters"/>
</dbReference>
<evidence type="ECO:0000256" key="4">
    <source>
        <dbReference type="ARBA" id="ARBA00022989"/>
    </source>
</evidence>
<evidence type="ECO:0000256" key="2">
    <source>
        <dbReference type="ARBA" id="ARBA00007362"/>
    </source>
</evidence>
<dbReference type="EMBL" id="AEDD01000008">
    <property type="protein sequence ID" value="EFM10008.1"/>
    <property type="molecule type" value="Genomic_DNA"/>
</dbReference>
<dbReference type="AlphaFoldDB" id="E0IBC8"/>
<organism evidence="8 9">
    <name type="scientific">Paenibacillus curdlanolyticus YK9</name>
    <dbReference type="NCBI Taxonomy" id="717606"/>
    <lineage>
        <taxon>Bacteria</taxon>
        <taxon>Bacillati</taxon>
        <taxon>Bacillota</taxon>
        <taxon>Bacilli</taxon>
        <taxon>Bacillales</taxon>
        <taxon>Paenibacillaceae</taxon>
        <taxon>Paenibacillus</taxon>
    </lineage>
</organism>
<keyword evidence="4 6" id="KW-1133">Transmembrane helix</keyword>
<evidence type="ECO:0000259" key="7">
    <source>
        <dbReference type="Pfam" id="PF00892"/>
    </source>
</evidence>
<dbReference type="Proteomes" id="UP000005387">
    <property type="component" value="Unassembled WGS sequence"/>
</dbReference>
<keyword evidence="9" id="KW-1185">Reference proteome</keyword>
<feature type="transmembrane region" description="Helical" evidence="6">
    <location>
        <begin position="173"/>
        <end position="196"/>
    </location>
</feature>
<dbReference type="PANTHER" id="PTHR32322">
    <property type="entry name" value="INNER MEMBRANE TRANSPORTER"/>
    <property type="match status" value="1"/>
</dbReference>
<evidence type="ECO:0000256" key="1">
    <source>
        <dbReference type="ARBA" id="ARBA00004127"/>
    </source>
</evidence>
<feature type="transmembrane region" description="Helical" evidence="6">
    <location>
        <begin position="6"/>
        <end position="22"/>
    </location>
</feature>
<feature type="transmembrane region" description="Helical" evidence="6">
    <location>
        <begin position="63"/>
        <end position="81"/>
    </location>
</feature>